<evidence type="ECO:0000313" key="3">
    <source>
        <dbReference type="Proteomes" id="UP001500974"/>
    </source>
</evidence>
<protein>
    <submittedName>
        <fullName evidence="2">Uncharacterized protein</fullName>
    </submittedName>
</protein>
<comment type="caution">
    <text evidence="2">The sequence shown here is derived from an EMBL/GenBank/DDBJ whole genome shotgun (WGS) entry which is preliminary data.</text>
</comment>
<evidence type="ECO:0000313" key="2">
    <source>
        <dbReference type="EMBL" id="GAA2177716.1"/>
    </source>
</evidence>
<name>A0ABN3B0P4_9MICC</name>
<keyword evidence="3" id="KW-1185">Reference proteome</keyword>
<organism evidence="2 3">
    <name type="scientific">Arthrobacter parietis</name>
    <dbReference type="NCBI Taxonomy" id="271434"/>
    <lineage>
        <taxon>Bacteria</taxon>
        <taxon>Bacillati</taxon>
        <taxon>Actinomycetota</taxon>
        <taxon>Actinomycetes</taxon>
        <taxon>Micrococcales</taxon>
        <taxon>Micrococcaceae</taxon>
        <taxon>Arthrobacter</taxon>
    </lineage>
</organism>
<dbReference type="EMBL" id="BAAAON010000010">
    <property type="protein sequence ID" value="GAA2177716.1"/>
    <property type="molecule type" value="Genomic_DNA"/>
</dbReference>
<evidence type="ECO:0000256" key="1">
    <source>
        <dbReference type="SAM" id="MobiDB-lite"/>
    </source>
</evidence>
<feature type="region of interest" description="Disordered" evidence="1">
    <location>
        <begin position="41"/>
        <end position="69"/>
    </location>
</feature>
<gene>
    <name evidence="2" type="ORF">GCM10009784_29290</name>
</gene>
<accession>A0ABN3B0P4</accession>
<sequence length="69" mass="7515">MSNKQAFHPHIEEVAGEAQAALCEGKAPVAAARCLHLAISNHQGMSPATERTRWDESFVASPTTESRRQ</sequence>
<dbReference type="Proteomes" id="UP001500974">
    <property type="component" value="Unassembled WGS sequence"/>
</dbReference>
<reference evidence="2 3" key="1">
    <citation type="journal article" date="2019" name="Int. J. Syst. Evol. Microbiol.">
        <title>The Global Catalogue of Microorganisms (GCM) 10K type strain sequencing project: providing services to taxonomists for standard genome sequencing and annotation.</title>
        <authorList>
            <consortium name="The Broad Institute Genomics Platform"/>
            <consortium name="The Broad Institute Genome Sequencing Center for Infectious Disease"/>
            <person name="Wu L."/>
            <person name="Ma J."/>
        </authorList>
    </citation>
    <scope>NUCLEOTIDE SEQUENCE [LARGE SCALE GENOMIC DNA]</scope>
    <source>
        <strain evidence="2 3">JCM 14917</strain>
    </source>
</reference>
<feature type="compositionally biased region" description="Polar residues" evidence="1">
    <location>
        <begin position="60"/>
        <end position="69"/>
    </location>
</feature>
<proteinExistence type="predicted"/>